<reference evidence="1 2" key="1">
    <citation type="journal article" date="2019" name="Nat. Ecol. Evol.">
        <title>Megaphylogeny resolves global patterns of mushroom evolution.</title>
        <authorList>
            <person name="Varga T."/>
            <person name="Krizsan K."/>
            <person name="Foldi C."/>
            <person name="Dima B."/>
            <person name="Sanchez-Garcia M."/>
            <person name="Sanchez-Ramirez S."/>
            <person name="Szollosi G.J."/>
            <person name="Szarkandi J.G."/>
            <person name="Papp V."/>
            <person name="Albert L."/>
            <person name="Andreopoulos W."/>
            <person name="Angelini C."/>
            <person name="Antonin V."/>
            <person name="Barry K.W."/>
            <person name="Bougher N.L."/>
            <person name="Buchanan P."/>
            <person name="Buyck B."/>
            <person name="Bense V."/>
            <person name="Catcheside P."/>
            <person name="Chovatia M."/>
            <person name="Cooper J."/>
            <person name="Damon W."/>
            <person name="Desjardin D."/>
            <person name="Finy P."/>
            <person name="Geml J."/>
            <person name="Haridas S."/>
            <person name="Hughes K."/>
            <person name="Justo A."/>
            <person name="Karasinski D."/>
            <person name="Kautmanova I."/>
            <person name="Kiss B."/>
            <person name="Kocsube S."/>
            <person name="Kotiranta H."/>
            <person name="LaButti K.M."/>
            <person name="Lechner B.E."/>
            <person name="Liimatainen K."/>
            <person name="Lipzen A."/>
            <person name="Lukacs Z."/>
            <person name="Mihaltcheva S."/>
            <person name="Morgado L.N."/>
            <person name="Niskanen T."/>
            <person name="Noordeloos M.E."/>
            <person name="Ohm R.A."/>
            <person name="Ortiz-Santana B."/>
            <person name="Ovrebo C."/>
            <person name="Racz N."/>
            <person name="Riley R."/>
            <person name="Savchenko A."/>
            <person name="Shiryaev A."/>
            <person name="Soop K."/>
            <person name="Spirin V."/>
            <person name="Szebenyi C."/>
            <person name="Tomsovsky M."/>
            <person name="Tulloss R.E."/>
            <person name="Uehling J."/>
            <person name="Grigoriev I.V."/>
            <person name="Vagvolgyi C."/>
            <person name="Papp T."/>
            <person name="Martin F.M."/>
            <person name="Miettinen O."/>
            <person name="Hibbett D.S."/>
            <person name="Nagy L.G."/>
        </authorList>
    </citation>
    <scope>NUCLEOTIDE SEQUENCE [LARGE SCALE GENOMIC DNA]</scope>
    <source>
        <strain evidence="1 2">NL-1719</strain>
    </source>
</reference>
<keyword evidence="2" id="KW-1185">Reference proteome</keyword>
<name>A0ACD2ZY20_9AGAR</name>
<proteinExistence type="predicted"/>
<accession>A0ACD2ZY20</accession>
<protein>
    <submittedName>
        <fullName evidence="1">Uncharacterized protein</fullName>
    </submittedName>
</protein>
<evidence type="ECO:0000313" key="2">
    <source>
        <dbReference type="Proteomes" id="UP000308600"/>
    </source>
</evidence>
<organism evidence="1 2">
    <name type="scientific">Pluteus cervinus</name>
    <dbReference type="NCBI Taxonomy" id="181527"/>
    <lineage>
        <taxon>Eukaryota</taxon>
        <taxon>Fungi</taxon>
        <taxon>Dikarya</taxon>
        <taxon>Basidiomycota</taxon>
        <taxon>Agaricomycotina</taxon>
        <taxon>Agaricomycetes</taxon>
        <taxon>Agaricomycetidae</taxon>
        <taxon>Agaricales</taxon>
        <taxon>Pluteineae</taxon>
        <taxon>Pluteaceae</taxon>
        <taxon>Pluteus</taxon>
    </lineage>
</organism>
<dbReference type="EMBL" id="ML209729">
    <property type="protein sequence ID" value="TFK58025.1"/>
    <property type="molecule type" value="Genomic_DNA"/>
</dbReference>
<gene>
    <name evidence="1" type="ORF">BDN72DRAFT_907167</name>
</gene>
<evidence type="ECO:0000313" key="1">
    <source>
        <dbReference type="EMBL" id="TFK58025.1"/>
    </source>
</evidence>
<dbReference type="Proteomes" id="UP000308600">
    <property type="component" value="Unassembled WGS sequence"/>
</dbReference>
<sequence length="399" mass="45022">MITHLGEGLRDLSRLLQRIDFVPYVEKQLMNPAANEHFRLLHPGPVQALADLIAAGNKNVKSEVIGFRAAQSSLVPWPKRRGRASPEVQKLAAELLNATYLATKYREKLWIDSVYIIRYEIEECLGKWLEQNGHAELAYPFWDNLDLPDTPVQQDDIDEAAMIHAKRLMLEEEDAERIQTWLEALEGGDLLAERVGGKKYVSGRSRVAIDMLLKDVQENVARRRYMRLTAGRSDPDPFTLEWVSTYPHRRVAVGDFAELLPNQPNPAEMLARSLDLVEADAQNIATGSGSDSRAPKADINSGRRSKQQTAPNAHIHFAGDRSHQASSRFTQDEDVEMDVDSEKPTDDVARPLLSSRNQDPIDVEMSQPLEDFEAPVVRIRTGEDVMREALGEDSVHFRK</sequence>